<reference evidence="4 5" key="1">
    <citation type="submission" date="2020-08" db="EMBL/GenBank/DDBJ databases">
        <title>Genomic Encyclopedia of Type Strains, Phase IV (KMG-IV): sequencing the most valuable type-strain genomes for metagenomic binning, comparative biology and taxonomic classification.</title>
        <authorList>
            <person name="Goeker M."/>
        </authorList>
    </citation>
    <scope>NUCLEOTIDE SEQUENCE [LARGE SCALE GENOMIC DNA]</scope>
    <source>
        <strain evidence="4 5">DSM 29007</strain>
    </source>
</reference>
<dbReference type="InterPro" id="IPR012910">
    <property type="entry name" value="Plug_dom"/>
</dbReference>
<keyword evidence="5" id="KW-1185">Reference proteome</keyword>
<dbReference type="RefSeq" id="WP_170037179.1">
    <property type="nucleotide sequence ID" value="NZ_JABDTL010000002.1"/>
</dbReference>
<dbReference type="Pfam" id="PF07715">
    <property type="entry name" value="Plug"/>
    <property type="match status" value="1"/>
</dbReference>
<evidence type="ECO:0000256" key="1">
    <source>
        <dbReference type="PROSITE-ProRule" id="PRU01360"/>
    </source>
</evidence>
<evidence type="ECO:0000256" key="2">
    <source>
        <dbReference type="SAM" id="SignalP"/>
    </source>
</evidence>
<evidence type="ECO:0000259" key="3">
    <source>
        <dbReference type="Pfam" id="PF07715"/>
    </source>
</evidence>
<keyword evidence="1" id="KW-1134">Transmembrane beta strand</keyword>
<organism evidence="4 5">
    <name type="scientific">Longimicrobium terrae</name>
    <dbReference type="NCBI Taxonomy" id="1639882"/>
    <lineage>
        <taxon>Bacteria</taxon>
        <taxon>Pseudomonadati</taxon>
        <taxon>Gemmatimonadota</taxon>
        <taxon>Longimicrobiia</taxon>
        <taxon>Longimicrobiales</taxon>
        <taxon>Longimicrobiaceae</taxon>
        <taxon>Longimicrobium</taxon>
    </lineage>
</organism>
<keyword evidence="1" id="KW-0472">Membrane</keyword>
<dbReference type="InterPro" id="IPR037066">
    <property type="entry name" value="Plug_dom_sf"/>
</dbReference>
<protein>
    <recommendedName>
        <fullName evidence="3">TonB-dependent receptor plug domain-containing protein</fullName>
    </recommendedName>
</protein>
<keyword evidence="1" id="KW-0813">Transport</keyword>
<comment type="similarity">
    <text evidence="1">Belongs to the TonB-dependent receptor family.</text>
</comment>
<accession>A0A841GX94</accession>
<dbReference type="AlphaFoldDB" id="A0A841GX94"/>
<dbReference type="Proteomes" id="UP000582837">
    <property type="component" value="Unassembled WGS sequence"/>
</dbReference>
<feature type="domain" description="TonB-dependent receptor plug" evidence="3">
    <location>
        <begin position="145"/>
        <end position="229"/>
    </location>
</feature>
<evidence type="ECO:0000313" key="4">
    <source>
        <dbReference type="EMBL" id="MBB6069626.1"/>
    </source>
</evidence>
<dbReference type="InterPro" id="IPR039426">
    <property type="entry name" value="TonB-dep_rcpt-like"/>
</dbReference>
<keyword evidence="1" id="KW-0812">Transmembrane</keyword>
<feature type="chain" id="PRO_5032315723" description="TonB-dependent receptor plug domain-containing protein" evidence="2">
    <location>
        <begin position="31"/>
        <end position="252"/>
    </location>
</feature>
<dbReference type="PROSITE" id="PS52016">
    <property type="entry name" value="TONB_DEPENDENT_REC_3"/>
    <property type="match status" value="1"/>
</dbReference>
<proteinExistence type="inferred from homology"/>
<name>A0A841GX94_9BACT</name>
<gene>
    <name evidence="4" type="ORF">HNQ61_001241</name>
</gene>
<dbReference type="GO" id="GO:0009279">
    <property type="term" value="C:cell outer membrane"/>
    <property type="evidence" value="ECO:0007669"/>
    <property type="project" value="UniProtKB-SubCell"/>
</dbReference>
<sequence length="252" mass="27479">MTALRFRGARVRLLPAIVIALAWLHGPAAAQEPAGLIVLVQDEESAIAIPFAHVQIDSAGWMNAGIEGALAQAAAPGQHRVDVRARGYAERSFLVTVREEGMGLVRVPLARGAHMLDPVQVSVARTAELRDFYQRARNSATGRFLTRREIDRMPSRQFTDVLRSVAGVEVMEGPPRRVLLGGTAPQMIDGRESSKGCEPGFVVDGVPRSVGDADNEFRLEQIEGIEVYARSAFVPALYRTPRSCGVIVVWTR</sequence>
<evidence type="ECO:0000313" key="5">
    <source>
        <dbReference type="Proteomes" id="UP000582837"/>
    </source>
</evidence>
<keyword evidence="1" id="KW-0998">Cell outer membrane</keyword>
<keyword evidence="2" id="KW-0732">Signal</keyword>
<dbReference type="Gene3D" id="2.170.130.10">
    <property type="entry name" value="TonB-dependent receptor, plug domain"/>
    <property type="match status" value="1"/>
</dbReference>
<comment type="caution">
    <text evidence="4">The sequence shown here is derived from an EMBL/GenBank/DDBJ whole genome shotgun (WGS) entry which is preliminary data.</text>
</comment>
<comment type="subcellular location">
    <subcellularLocation>
        <location evidence="1">Cell outer membrane</location>
        <topology evidence="1">Multi-pass membrane protein</topology>
    </subcellularLocation>
</comment>
<feature type="signal peptide" evidence="2">
    <location>
        <begin position="1"/>
        <end position="30"/>
    </location>
</feature>
<dbReference type="SUPFAM" id="SSF56935">
    <property type="entry name" value="Porins"/>
    <property type="match status" value="1"/>
</dbReference>
<dbReference type="EMBL" id="JACHIA010000002">
    <property type="protein sequence ID" value="MBB6069626.1"/>
    <property type="molecule type" value="Genomic_DNA"/>
</dbReference>